<evidence type="ECO:0000259" key="5">
    <source>
        <dbReference type="PROSITE" id="PS51635"/>
    </source>
</evidence>
<accession>A0A1H1WQ97</accession>
<evidence type="ECO:0000256" key="3">
    <source>
        <dbReference type="ARBA" id="ARBA00023098"/>
    </source>
</evidence>
<dbReference type="InterPro" id="IPR050301">
    <property type="entry name" value="NTE"/>
</dbReference>
<feature type="domain" description="PNPLA" evidence="5">
    <location>
        <begin position="21"/>
        <end position="192"/>
    </location>
</feature>
<dbReference type="PANTHER" id="PTHR14226:SF29">
    <property type="entry name" value="NEUROPATHY TARGET ESTERASE SWS"/>
    <property type="match status" value="1"/>
</dbReference>
<keyword evidence="2 4" id="KW-0442">Lipid degradation</keyword>
<evidence type="ECO:0000256" key="2">
    <source>
        <dbReference type="ARBA" id="ARBA00022963"/>
    </source>
</evidence>
<dbReference type="InterPro" id="IPR037483">
    <property type="entry name" value="YjjU-like"/>
</dbReference>
<dbReference type="GeneID" id="60906761"/>
<dbReference type="Proteomes" id="UP000199700">
    <property type="component" value="Chromosome"/>
</dbReference>
<evidence type="ECO:0000313" key="6">
    <source>
        <dbReference type="EMBL" id="SDS98801.1"/>
    </source>
</evidence>
<organism evidence="6 7">
    <name type="scientific">Brevibacterium sandarakinum</name>
    <dbReference type="NCBI Taxonomy" id="629680"/>
    <lineage>
        <taxon>Bacteria</taxon>
        <taxon>Bacillati</taxon>
        <taxon>Actinomycetota</taxon>
        <taxon>Actinomycetes</taxon>
        <taxon>Micrococcales</taxon>
        <taxon>Brevibacteriaceae</taxon>
        <taxon>Brevibacterium</taxon>
    </lineage>
</organism>
<dbReference type="STRING" id="629680.SAMN04489751_3434"/>
<feature type="active site" description="Proton acceptor" evidence="4">
    <location>
        <position position="179"/>
    </location>
</feature>
<dbReference type="Gene3D" id="3.40.1090.10">
    <property type="entry name" value="Cytosolic phospholipase A2 catalytic domain"/>
    <property type="match status" value="2"/>
</dbReference>
<evidence type="ECO:0000256" key="1">
    <source>
        <dbReference type="ARBA" id="ARBA00022801"/>
    </source>
</evidence>
<sequence length="312" mass="34177">MKGASQVTTAADTTRIGDTALIFEGGGMRASLTSGMVVTLLEAGLDFDWVAGISAGASNAVNYLSGDARRARRSFVEFAADEQFGGLRYFARGQGMFNAEYIYQQAGGPDEALPFDWESFQSSPADMRIVAFDAVSGDDVVWSRKDTPEIEDLMVRVRASSTMPGLMPPVHLDGHVYVDGAMGEDGGIALSQAQIEGFEKFVIVLTQERSYRKAPQRFSAVYRSIFRRYPALAEALLTRWARYNETRERIFALEAEGKAHVFAPERMPVDNGTRDLSRLAAAHRMGLSQARRELPAIREFVGASGSPVPSSR</sequence>
<dbReference type="RefSeq" id="WP_009884114.1">
    <property type="nucleotide sequence ID" value="NZ_LT629739.1"/>
</dbReference>
<gene>
    <name evidence="6" type="ORF">SAMN04489751_3434</name>
</gene>
<dbReference type="InterPro" id="IPR002641">
    <property type="entry name" value="PNPLA_dom"/>
</dbReference>
<dbReference type="InterPro" id="IPR045943">
    <property type="entry name" value="DUF6363"/>
</dbReference>
<keyword evidence="1 4" id="KW-0378">Hydrolase</keyword>
<protein>
    <submittedName>
        <fullName evidence="6">Predicted phospholipase, patatin/cPLA2 family</fullName>
    </submittedName>
</protein>
<feature type="active site" description="Nucleophile" evidence="4">
    <location>
        <position position="54"/>
    </location>
</feature>
<reference evidence="6" key="1">
    <citation type="submission" date="2016-10" db="EMBL/GenBank/DDBJ databases">
        <authorList>
            <person name="Varghese N."/>
            <person name="Submissions S."/>
        </authorList>
    </citation>
    <scope>NUCLEOTIDE SEQUENCE [LARGE SCALE GENOMIC DNA]</scope>
    <source>
        <strain evidence="6">DSM 22082</strain>
    </source>
</reference>
<dbReference type="Pfam" id="PF19890">
    <property type="entry name" value="DUF6363"/>
    <property type="match status" value="1"/>
</dbReference>
<comment type="caution">
    <text evidence="4">Lacks conserved residue(s) required for the propagation of feature annotation.</text>
</comment>
<name>A0A1H1WQ97_BRESA</name>
<dbReference type="GO" id="GO:0016042">
    <property type="term" value="P:lipid catabolic process"/>
    <property type="evidence" value="ECO:0007669"/>
    <property type="project" value="UniProtKB-UniRule"/>
</dbReference>
<proteinExistence type="predicted"/>
<keyword evidence="7" id="KW-1185">Reference proteome</keyword>
<evidence type="ECO:0000313" key="7">
    <source>
        <dbReference type="Proteomes" id="UP000199700"/>
    </source>
</evidence>
<dbReference type="GO" id="GO:0016787">
    <property type="term" value="F:hydrolase activity"/>
    <property type="evidence" value="ECO:0007669"/>
    <property type="project" value="UniProtKB-UniRule"/>
</dbReference>
<dbReference type="OrthoDB" id="9802424at2"/>
<dbReference type="InterPro" id="IPR016035">
    <property type="entry name" value="Acyl_Trfase/lysoPLipase"/>
</dbReference>
<dbReference type="PANTHER" id="PTHR14226">
    <property type="entry name" value="NEUROPATHY TARGET ESTERASE/SWISS CHEESE D.MELANOGASTER"/>
    <property type="match status" value="1"/>
</dbReference>
<dbReference type="CDD" id="cd07208">
    <property type="entry name" value="Pat_hypo_Ecoli_yjju_like"/>
    <property type="match status" value="1"/>
</dbReference>
<dbReference type="AlphaFoldDB" id="A0A1H1WQ97"/>
<evidence type="ECO:0000256" key="4">
    <source>
        <dbReference type="PROSITE-ProRule" id="PRU01161"/>
    </source>
</evidence>
<dbReference type="PROSITE" id="PS51635">
    <property type="entry name" value="PNPLA"/>
    <property type="match status" value="1"/>
</dbReference>
<dbReference type="EMBL" id="LT629739">
    <property type="protein sequence ID" value="SDS98801.1"/>
    <property type="molecule type" value="Genomic_DNA"/>
</dbReference>
<feature type="short sequence motif" description="GXSXG" evidence="4">
    <location>
        <begin position="52"/>
        <end position="56"/>
    </location>
</feature>
<dbReference type="SUPFAM" id="SSF52151">
    <property type="entry name" value="FabD/lysophospholipase-like"/>
    <property type="match status" value="1"/>
</dbReference>
<feature type="short sequence motif" description="DGA/G" evidence="4">
    <location>
        <begin position="179"/>
        <end position="181"/>
    </location>
</feature>
<dbReference type="Pfam" id="PF01734">
    <property type="entry name" value="Patatin"/>
    <property type="match status" value="1"/>
</dbReference>
<keyword evidence="3 4" id="KW-0443">Lipid metabolism</keyword>